<evidence type="ECO:0000313" key="2">
    <source>
        <dbReference type="Proteomes" id="UP001366503"/>
    </source>
</evidence>
<keyword evidence="2" id="KW-1185">Reference proteome</keyword>
<gene>
    <name evidence="1" type="ORF">O7A05_06545</name>
</gene>
<sequence>MTSDFAAAWLHLDRAYHYLGGDDDTSCKSRAALDLLIEAVATAQYSRPRGKVVQFPRRGH</sequence>
<comment type="caution">
    <text evidence="1">The sequence shown here is derived from an EMBL/GenBank/DDBJ whole genome shotgun (WGS) entry which is preliminary data.</text>
</comment>
<accession>A0ABU8KAK6</accession>
<name>A0ABU8KAK6_9HYPH</name>
<dbReference type="EMBL" id="JAPYKO010000003">
    <property type="protein sequence ID" value="MEI9401839.1"/>
    <property type="molecule type" value="Genomic_DNA"/>
</dbReference>
<protein>
    <submittedName>
        <fullName evidence="1">Uncharacterized protein</fullName>
    </submittedName>
</protein>
<reference evidence="1 2" key="1">
    <citation type="submission" date="2022-12" db="EMBL/GenBank/DDBJ databases">
        <authorList>
            <person name="Muema E."/>
        </authorList>
    </citation>
    <scope>NUCLEOTIDE SEQUENCE [LARGE SCALE GENOMIC DNA]</scope>
    <source>
        <strain evidence="2">1330</strain>
    </source>
</reference>
<dbReference type="Proteomes" id="UP001366503">
    <property type="component" value="Unassembled WGS sequence"/>
</dbReference>
<evidence type="ECO:0000313" key="1">
    <source>
        <dbReference type="EMBL" id="MEI9401839.1"/>
    </source>
</evidence>
<organism evidence="1 2">
    <name type="scientific">Mesorhizobium argentiipisi</name>
    <dbReference type="NCBI Taxonomy" id="3015175"/>
    <lineage>
        <taxon>Bacteria</taxon>
        <taxon>Pseudomonadati</taxon>
        <taxon>Pseudomonadota</taxon>
        <taxon>Alphaproteobacteria</taxon>
        <taxon>Hyphomicrobiales</taxon>
        <taxon>Phyllobacteriaceae</taxon>
        <taxon>Mesorhizobium</taxon>
    </lineage>
</organism>
<proteinExistence type="predicted"/>